<sequence>MSTLAETWLGQLTLDEKIGLCAGEDLWRTRAVDRLGIPSLSMNDGPHGVRKEQDGTLLGLSKPATCFPTSSGLASSWDIELMEQIGVNLGQECRQLDVQILLGPGINMKRSPLCGRNFEYYSEDPFLAGEMAAAFIRGVQSRNIGTSLKHFACYNTEFERMTISSEVDERAMREIYLAAFERVVKKAEPWSIMSSYNKVNGTYASENRFLLTDILRGEWKFSGFVMSDWLAVNDRVKALQAGLDLEMPGPALSNGMKLKEAWQSGELAEETLDRAVLNVLSAVEKSLGSAGSAPDDLDWSFEQAHRLARTAAEESMVLLKNDNRLLPLEPSRLPSIAIIGRNAKYPIIQGGGSSNINPSCLEIPFDEIGKMLAPGTQAFYADGYGEDGEVNHELISEAVRAALQAEVVLLFAGSTELEGNDRESMDLPAGHSALLKAVASVHKSCVVVLNNGSAVDMRGWIADASAVLEAWLPGQAGGSAMARLLFGAVNPSGKLAETFPMKLSDNPSYLNFPGDSGKTVYGEGLFIGYRYYDRKEIQPLFPFGYGLSYTSFDYTDLEVARKPNEGDFVVSVRVTNTGSRHGKEIVQLYVTDPDCELVRPDRELKGFAKVELAPGETQTVTLQLEKRDFSYYHPASGSWTADSGDFVLSIGASSRDIRLSTRLHIEFAGKTEITLDSNSLLKQWLATEQGLQAVRYLAEHVAEDENLKETILAGKLRGFFLEMPLWRFIKLLSKDGTAKRWSGRMMEELFGL</sequence>
<dbReference type="Pfam" id="PF14310">
    <property type="entry name" value="Fn3-like"/>
    <property type="match status" value="1"/>
</dbReference>
<feature type="domain" description="Fibronectin type III-like" evidence="5">
    <location>
        <begin position="584"/>
        <end position="654"/>
    </location>
</feature>
<dbReference type="InterPro" id="IPR050288">
    <property type="entry name" value="Cellulose_deg_GH3"/>
</dbReference>
<evidence type="ECO:0000256" key="3">
    <source>
        <dbReference type="ARBA" id="ARBA00023277"/>
    </source>
</evidence>
<dbReference type="PROSITE" id="PS00775">
    <property type="entry name" value="GLYCOSYL_HYDROL_F3"/>
    <property type="match status" value="1"/>
</dbReference>
<dbReference type="Proteomes" id="UP000683429">
    <property type="component" value="Chromosome"/>
</dbReference>
<protein>
    <submittedName>
        <fullName evidence="7">Beta-glucosidase</fullName>
    </submittedName>
    <submittedName>
        <fullName evidence="6">Glycoside hydrolase family 3 C-terminal domain-containing protein</fullName>
    </submittedName>
</protein>
<dbReference type="EMBL" id="FODH01000004">
    <property type="protein sequence ID" value="SEN96589.1"/>
    <property type="molecule type" value="Genomic_DNA"/>
</dbReference>
<organism evidence="7 8">
    <name type="scientific">Paenibacillus sophorae</name>
    <dbReference type="NCBI Taxonomy" id="1333845"/>
    <lineage>
        <taxon>Bacteria</taxon>
        <taxon>Bacillati</taxon>
        <taxon>Bacillota</taxon>
        <taxon>Bacilli</taxon>
        <taxon>Bacillales</taxon>
        <taxon>Paenibacillaceae</taxon>
        <taxon>Paenibacillus</taxon>
    </lineage>
</organism>
<gene>
    <name evidence="6" type="ORF">KP014_10725</name>
    <name evidence="7" type="ORF">SAMN04487895_10411</name>
</gene>
<dbReference type="FunFam" id="2.60.40.10:FF:000495">
    <property type="entry name" value="Periplasmic beta-glucosidase"/>
    <property type="match status" value="1"/>
</dbReference>
<dbReference type="Gene3D" id="3.20.20.300">
    <property type="entry name" value="Glycoside hydrolase, family 3, N-terminal domain"/>
    <property type="match status" value="1"/>
</dbReference>
<dbReference type="PANTHER" id="PTHR42715">
    <property type="entry name" value="BETA-GLUCOSIDASE"/>
    <property type="match status" value="1"/>
</dbReference>
<dbReference type="Gene3D" id="2.60.40.10">
    <property type="entry name" value="Immunoglobulins"/>
    <property type="match status" value="1"/>
</dbReference>
<dbReference type="Pfam" id="PF00933">
    <property type="entry name" value="Glyco_hydro_3"/>
    <property type="match status" value="1"/>
</dbReference>
<dbReference type="Gene3D" id="3.40.50.1700">
    <property type="entry name" value="Glycoside hydrolase family 3 C-terminal domain"/>
    <property type="match status" value="1"/>
</dbReference>
<evidence type="ECO:0000313" key="9">
    <source>
        <dbReference type="Proteomes" id="UP000683429"/>
    </source>
</evidence>
<dbReference type="InterPro" id="IPR017853">
    <property type="entry name" value="GH"/>
</dbReference>
<dbReference type="InterPro" id="IPR013783">
    <property type="entry name" value="Ig-like_fold"/>
</dbReference>
<keyword evidence="2 4" id="KW-0378">Hydrolase</keyword>
<dbReference type="AlphaFoldDB" id="A0A1H8KUP3"/>
<dbReference type="OrthoDB" id="9805821at2"/>
<comment type="similarity">
    <text evidence="1 4">Belongs to the glycosyl hydrolase 3 family.</text>
</comment>
<dbReference type="InterPro" id="IPR026891">
    <property type="entry name" value="Fn3-like"/>
</dbReference>
<evidence type="ECO:0000313" key="6">
    <source>
        <dbReference type="EMBL" id="QWU17564.1"/>
    </source>
</evidence>
<dbReference type="STRING" id="1333845.SAMN04487895_10411"/>
<dbReference type="Proteomes" id="UP000198809">
    <property type="component" value="Unassembled WGS sequence"/>
</dbReference>
<dbReference type="InterPro" id="IPR002772">
    <property type="entry name" value="Glyco_hydro_3_C"/>
</dbReference>
<evidence type="ECO:0000256" key="2">
    <source>
        <dbReference type="ARBA" id="ARBA00022801"/>
    </source>
</evidence>
<accession>A0A1H8KUP3</accession>
<proteinExistence type="inferred from homology"/>
<name>A0A1H8KUP3_9BACL</name>
<dbReference type="GO" id="GO:0005975">
    <property type="term" value="P:carbohydrate metabolic process"/>
    <property type="evidence" value="ECO:0007669"/>
    <property type="project" value="InterPro"/>
</dbReference>
<evidence type="ECO:0000256" key="4">
    <source>
        <dbReference type="RuleBase" id="RU361161"/>
    </source>
</evidence>
<dbReference type="InterPro" id="IPR036881">
    <property type="entry name" value="Glyco_hydro_3_C_sf"/>
</dbReference>
<dbReference type="PANTHER" id="PTHR42715:SF10">
    <property type="entry name" value="BETA-GLUCOSIDASE"/>
    <property type="match status" value="1"/>
</dbReference>
<keyword evidence="9" id="KW-1185">Reference proteome</keyword>
<dbReference type="InterPro" id="IPR019800">
    <property type="entry name" value="Glyco_hydro_3_AS"/>
</dbReference>
<dbReference type="GO" id="GO:0008422">
    <property type="term" value="F:beta-glucosidase activity"/>
    <property type="evidence" value="ECO:0007669"/>
    <property type="project" value="UniProtKB-ARBA"/>
</dbReference>
<reference evidence="6 9" key="2">
    <citation type="submission" date="2021-06" db="EMBL/GenBank/DDBJ databases">
        <title>Whole genome sequence of Paenibacillus sophorae DSM23020 for comparative genomics.</title>
        <authorList>
            <person name="Kim M.-J."/>
            <person name="Lee G."/>
            <person name="Shin J.-H."/>
        </authorList>
    </citation>
    <scope>NUCLEOTIDE SEQUENCE [LARGE SCALE GENOMIC DNA]</scope>
    <source>
        <strain evidence="6 9">DSM 23020</strain>
    </source>
</reference>
<dbReference type="SUPFAM" id="SSF51445">
    <property type="entry name" value="(Trans)glycosidases"/>
    <property type="match status" value="1"/>
</dbReference>
<dbReference type="InterPro" id="IPR036962">
    <property type="entry name" value="Glyco_hydro_3_N_sf"/>
</dbReference>
<evidence type="ECO:0000313" key="7">
    <source>
        <dbReference type="EMBL" id="SEN96589.1"/>
    </source>
</evidence>
<reference evidence="7 8" key="1">
    <citation type="submission" date="2016-10" db="EMBL/GenBank/DDBJ databases">
        <authorList>
            <person name="de Groot N.N."/>
        </authorList>
    </citation>
    <scope>NUCLEOTIDE SEQUENCE [LARGE SCALE GENOMIC DNA]</scope>
    <source>
        <strain evidence="7 8">CGMCC 1.10238</strain>
    </source>
</reference>
<dbReference type="SUPFAM" id="SSF52279">
    <property type="entry name" value="Beta-D-glucan exohydrolase, C-terminal domain"/>
    <property type="match status" value="1"/>
</dbReference>
<evidence type="ECO:0000313" key="8">
    <source>
        <dbReference type="Proteomes" id="UP000198809"/>
    </source>
</evidence>
<dbReference type="PRINTS" id="PR00133">
    <property type="entry name" value="GLHYDRLASE3"/>
</dbReference>
<keyword evidence="3" id="KW-0119">Carbohydrate metabolism</keyword>
<keyword evidence="4" id="KW-0326">Glycosidase</keyword>
<dbReference type="Pfam" id="PF01915">
    <property type="entry name" value="Glyco_hydro_3_C"/>
    <property type="match status" value="1"/>
</dbReference>
<dbReference type="InterPro" id="IPR001764">
    <property type="entry name" value="Glyco_hydro_3_N"/>
</dbReference>
<evidence type="ECO:0000256" key="1">
    <source>
        <dbReference type="ARBA" id="ARBA00005336"/>
    </source>
</evidence>
<dbReference type="SMART" id="SM01217">
    <property type="entry name" value="Fn3_like"/>
    <property type="match status" value="1"/>
</dbReference>
<dbReference type="RefSeq" id="WP_036593901.1">
    <property type="nucleotide sequence ID" value="NZ_CP076607.1"/>
</dbReference>
<evidence type="ECO:0000259" key="5">
    <source>
        <dbReference type="SMART" id="SM01217"/>
    </source>
</evidence>
<dbReference type="EMBL" id="CP076607">
    <property type="protein sequence ID" value="QWU17564.1"/>
    <property type="molecule type" value="Genomic_DNA"/>
</dbReference>